<comment type="caution">
    <text evidence="7">The sequence shown here is derived from an EMBL/GenBank/DDBJ whole genome shotgun (WGS) entry which is preliminary data.</text>
</comment>
<feature type="transmembrane region" description="Helical" evidence="5">
    <location>
        <begin position="286"/>
        <end position="307"/>
    </location>
</feature>
<accession>A0A0G0H0Y3</accession>
<dbReference type="PANTHER" id="PTHR37422:SF13">
    <property type="entry name" value="LIPOPOLYSACCHARIDE BIOSYNTHESIS PROTEIN PA4999-RELATED"/>
    <property type="match status" value="1"/>
</dbReference>
<reference evidence="7 8" key="1">
    <citation type="journal article" date="2015" name="Nature">
        <title>rRNA introns, odd ribosomes, and small enigmatic genomes across a large radiation of phyla.</title>
        <authorList>
            <person name="Brown C.T."/>
            <person name="Hug L.A."/>
            <person name="Thomas B.C."/>
            <person name="Sharon I."/>
            <person name="Castelle C.J."/>
            <person name="Singh A."/>
            <person name="Wilkins M.J."/>
            <person name="Williams K.H."/>
            <person name="Banfield J.F."/>
        </authorList>
    </citation>
    <scope>NUCLEOTIDE SEQUENCE [LARGE SCALE GENOMIC DNA]</scope>
</reference>
<evidence type="ECO:0000256" key="4">
    <source>
        <dbReference type="ARBA" id="ARBA00023136"/>
    </source>
</evidence>
<name>A0A0G0H0Y3_9BACT</name>
<feature type="transmembrane region" description="Helical" evidence="5">
    <location>
        <begin position="319"/>
        <end position="337"/>
    </location>
</feature>
<dbReference type="Pfam" id="PF04932">
    <property type="entry name" value="Wzy_C"/>
    <property type="match status" value="1"/>
</dbReference>
<protein>
    <recommendedName>
        <fullName evidence="6">O-antigen ligase-related domain-containing protein</fullName>
    </recommendedName>
</protein>
<feature type="domain" description="O-antigen ligase-related" evidence="6">
    <location>
        <begin position="143"/>
        <end position="299"/>
    </location>
</feature>
<evidence type="ECO:0000256" key="1">
    <source>
        <dbReference type="ARBA" id="ARBA00004141"/>
    </source>
</evidence>
<evidence type="ECO:0000256" key="3">
    <source>
        <dbReference type="ARBA" id="ARBA00022989"/>
    </source>
</evidence>
<organism evidence="7 8">
    <name type="scientific">Candidatus Roizmanbacteria bacterium GW2011_GWA2_37_7</name>
    <dbReference type="NCBI Taxonomy" id="1618481"/>
    <lineage>
        <taxon>Bacteria</taxon>
        <taxon>Candidatus Roizmaniibacteriota</taxon>
    </lineage>
</organism>
<keyword evidence="4 5" id="KW-0472">Membrane</keyword>
<gene>
    <name evidence="7" type="ORF">US54_C0051G0004</name>
</gene>
<dbReference type="AlphaFoldDB" id="A0A0G0H0Y3"/>
<dbReference type="PANTHER" id="PTHR37422">
    <property type="entry name" value="TEICHURONIC ACID BIOSYNTHESIS PROTEIN TUAE"/>
    <property type="match status" value="1"/>
</dbReference>
<feature type="transmembrane region" description="Helical" evidence="5">
    <location>
        <begin position="370"/>
        <end position="392"/>
    </location>
</feature>
<feature type="transmembrane region" description="Helical" evidence="5">
    <location>
        <begin position="186"/>
        <end position="207"/>
    </location>
</feature>
<dbReference type="STRING" id="1618481.US54_C0051G0004"/>
<keyword evidence="2 5" id="KW-0812">Transmembrane</keyword>
<feature type="transmembrane region" description="Helical" evidence="5">
    <location>
        <begin position="68"/>
        <end position="91"/>
    </location>
</feature>
<feature type="transmembrane region" description="Helical" evidence="5">
    <location>
        <begin position="12"/>
        <end position="33"/>
    </location>
</feature>
<sequence length="543" mass="64077">MSQKNEGALLEIPFSLSLIVLLFLLSSVVSSVLSPNIQRSFEYTAYWFVVFLILMLFYNMRTKQTMKIIFHGVIILGCIFSLYSVFLKYLLPETWTILIPQHMFQYIADPFKTHNPLGIFLLLPLSMLLPSWTEKNKKKERIVFVVLFGFLVFSYTRAAYATFALITCFFVMFEIFIKRRRLTKRVYILLGSLVILSILLSFVIAWFENGPEWYVKIHDFFVEILRMPRYKGFISARNHFGLQAIYGILEKPWFGWGPDNLFYASIKYTPIIKLTTNVSENLFLDIFAEQGIVGGVLFFIILGLMFLRSFIAVKRSDNVLDQRYFLAFTAILILMMGDTIKRNYVYFMLFFVLGSFIYRERQNIKTHFNIFLFPSIILFVFIFLKVNSQFFFSIGRPLFAQSIYPLNEEVYPTIIYESYKKNDVEAQQRWTDTYLHFFPGDQQALIVAGNTYMNFDKPQALHYYLKAYEVSPLKEFELVTTIYYLKKEIEGKSSAKDFLFSHIDTYLLSKQWAKDHKYRNSSREGNIMYICVEEGFDCRFVYK</sequence>
<comment type="subcellular location">
    <subcellularLocation>
        <location evidence="1">Membrane</location>
        <topology evidence="1">Multi-pass membrane protein</topology>
    </subcellularLocation>
</comment>
<dbReference type="InterPro" id="IPR051533">
    <property type="entry name" value="WaaL-like"/>
</dbReference>
<evidence type="ECO:0000256" key="5">
    <source>
        <dbReference type="SAM" id="Phobius"/>
    </source>
</evidence>
<feature type="transmembrane region" description="Helical" evidence="5">
    <location>
        <begin position="343"/>
        <end position="358"/>
    </location>
</feature>
<feature type="transmembrane region" description="Helical" evidence="5">
    <location>
        <begin position="45"/>
        <end position="61"/>
    </location>
</feature>
<evidence type="ECO:0000313" key="7">
    <source>
        <dbReference type="EMBL" id="KKQ36893.1"/>
    </source>
</evidence>
<evidence type="ECO:0000256" key="2">
    <source>
        <dbReference type="ARBA" id="ARBA00022692"/>
    </source>
</evidence>
<dbReference type="Proteomes" id="UP000034471">
    <property type="component" value="Unassembled WGS sequence"/>
</dbReference>
<dbReference type="EMBL" id="LBTJ01000051">
    <property type="protein sequence ID" value="KKQ36893.1"/>
    <property type="molecule type" value="Genomic_DNA"/>
</dbReference>
<evidence type="ECO:0000313" key="8">
    <source>
        <dbReference type="Proteomes" id="UP000034471"/>
    </source>
</evidence>
<dbReference type="InterPro" id="IPR007016">
    <property type="entry name" value="O-antigen_ligase-rel_domated"/>
</dbReference>
<feature type="transmembrane region" description="Helical" evidence="5">
    <location>
        <begin position="162"/>
        <end position="177"/>
    </location>
</feature>
<dbReference type="GO" id="GO:0016020">
    <property type="term" value="C:membrane"/>
    <property type="evidence" value="ECO:0007669"/>
    <property type="project" value="UniProtKB-SubCell"/>
</dbReference>
<proteinExistence type="predicted"/>
<keyword evidence="3 5" id="KW-1133">Transmembrane helix</keyword>
<evidence type="ECO:0000259" key="6">
    <source>
        <dbReference type="Pfam" id="PF04932"/>
    </source>
</evidence>